<sequence>MTPQVRLALFRPSSCAPRFASGRSPQPNSQPNLGNLAPLAHSDDYFKKENSGYDRTVFKRLGIRSTFEKGVYERIPAPGHLEAFKYFYAKYSPHHIVEQYHMQPFYRPGGHPEAVALAHYYDKKKKREPLWHIFSGAHSFGRASLVIRAKNQFLKALGKALWVRGYDIYGRRISGDSAGDMTLRGTVGFHAKLPKELRTQVTMKEIQEAVDFAVDHIIKRVLPTSKWKLVPRKPEDFPVISRRKINLERRKLELDPSLRELPYRPVLRKKDMVSPDVAQMQRKDGPAAKQTLTSATPGSDRSPVP</sequence>
<organism evidence="2 3">
    <name type="scientific">Colletotrichum plurivorum</name>
    <dbReference type="NCBI Taxonomy" id="2175906"/>
    <lineage>
        <taxon>Eukaryota</taxon>
        <taxon>Fungi</taxon>
        <taxon>Dikarya</taxon>
        <taxon>Ascomycota</taxon>
        <taxon>Pezizomycotina</taxon>
        <taxon>Sordariomycetes</taxon>
        <taxon>Hypocreomycetidae</taxon>
        <taxon>Glomerellales</taxon>
        <taxon>Glomerellaceae</taxon>
        <taxon>Colletotrichum</taxon>
        <taxon>Colletotrichum orchidearum species complex</taxon>
    </lineage>
</organism>
<dbReference type="EMBL" id="WIGO01000036">
    <property type="protein sequence ID" value="KAF6835890.1"/>
    <property type="molecule type" value="Genomic_DNA"/>
</dbReference>
<accession>A0A8H6KRF8</accession>
<comment type="caution">
    <text evidence="2">The sequence shown here is derived from an EMBL/GenBank/DDBJ whole genome shotgun (WGS) entry which is preliminary data.</text>
</comment>
<feature type="compositionally biased region" description="Polar residues" evidence="1">
    <location>
        <begin position="290"/>
        <end position="299"/>
    </location>
</feature>
<dbReference type="AlphaFoldDB" id="A0A8H6KRF8"/>
<proteinExistence type="predicted"/>
<dbReference type="Proteomes" id="UP000654918">
    <property type="component" value="Unassembled WGS sequence"/>
</dbReference>
<gene>
    <name evidence="2" type="ORF">CPLU01_03993</name>
</gene>
<feature type="region of interest" description="Disordered" evidence="1">
    <location>
        <begin position="270"/>
        <end position="305"/>
    </location>
</feature>
<evidence type="ECO:0000313" key="3">
    <source>
        <dbReference type="Proteomes" id="UP000654918"/>
    </source>
</evidence>
<keyword evidence="3" id="KW-1185">Reference proteome</keyword>
<protein>
    <submittedName>
        <fullName evidence="2">Uncharacterized protein</fullName>
    </submittedName>
</protein>
<name>A0A8H6KRF8_9PEZI</name>
<evidence type="ECO:0000313" key="2">
    <source>
        <dbReference type="EMBL" id="KAF6835890.1"/>
    </source>
</evidence>
<evidence type="ECO:0000256" key="1">
    <source>
        <dbReference type="SAM" id="MobiDB-lite"/>
    </source>
</evidence>
<reference evidence="2" key="1">
    <citation type="journal article" date="2020" name="Phytopathology">
        <title>Genome Sequence Resources of Colletotrichum truncatum, C. plurivorum, C. musicola, and C. sojae: Four Species Pathogenic to Soybean (Glycine max).</title>
        <authorList>
            <person name="Rogerio F."/>
            <person name="Boufleur T.R."/>
            <person name="Ciampi-Guillardi M."/>
            <person name="Sukno S.A."/>
            <person name="Thon M.R."/>
            <person name="Massola Junior N.S."/>
            <person name="Baroncelli R."/>
        </authorList>
    </citation>
    <scope>NUCLEOTIDE SEQUENCE</scope>
    <source>
        <strain evidence="2">LFN00145</strain>
    </source>
</reference>